<dbReference type="GO" id="GO:0005886">
    <property type="term" value="C:plasma membrane"/>
    <property type="evidence" value="ECO:0007669"/>
    <property type="project" value="UniProtKB-SubCell"/>
</dbReference>
<feature type="transmembrane region" description="Helical" evidence="7">
    <location>
        <begin position="419"/>
        <end position="439"/>
    </location>
</feature>
<proteinExistence type="inferred from homology"/>
<organism evidence="9 10">
    <name type="scientific">Botrimarina mediterranea</name>
    <dbReference type="NCBI Taxonomy" id="2528022"/>
    <lineage>
        <taxon>Bacteria</taxon>
        <taxon>Pseudomonadati</taxon>
        <taxon>Planctomycetota</taxon>
        <taxon>Planctomycetia</taxon>
        <taxon>Pirellulales</taxon>
        <taxon>Lacipirellulaceae</taxon>
        <taxon>Botrimarina</taxon>
    </lineage>
</organism>
<keyword evidence="2" id="KW-1003">Cell membrane</keyword>
<evidence type="ECO:0000313" key="9">
    <source>
        <dbReference type="EMBL" id="QDV74489.1"/>
    </source>
</evidence>
<dbReference type="InterPro" id="IPR050250">
    <property type="entry name" value="Macrolide_Exporter_MacB"/>
</dbReference>
<evidence type="ECO:0000313" key="10">
    <source>
        <dbReference type="Proteomes" id="UP000316426"/>
    </source>
</evidence>
<name>A0A518K9M7_9BACT</name>
<dbReference type="EMBL" id="CP036349">
    <property type="protein sequence ID" value="QDV74489.1"/>
    <property type="molecule type" value="Genomic_DNA"/>
</dbReference>
<accession>A0A518K9M7</accession>
<evidence type="ECO:0000256" key="3">
    <source>
        <dbReference type="ARBA" id="ARBA00022692"/>
    </source>
</evidence>
<evidence type="ECO:0000256" key="2">
    <source>
        <dbReference type="ARBA" id="ARBA00022475"/>
    </source>
</evidence>
<keyword evidence="5 7" id="KW-0472">Membrane</keyword>
<keyword evidence="4 7" id="KW-1133">Transmembrane helix</keyword>
<feature type="domain" description="ABC3 transporter permease C-terminal" evidence="8">
    <location>
        <begin position="804"/>
        <end position="876"/>
    </location>
</feature>
<feature type="transmembrane region" description="Helical" evidence="7">
    <location>
        <begin position="288"/>
        <end position="308"/>
    </location>
</feature>
<evidence type="ECO:0000259" key="8">
    <source>
        <dbReference type="Pfam" id="PF02687"/>
    </source>
</evidence>
<dbReference type="KEGG" id="bmei:Spa11_26930"/>
<dbReference type="Pfam" id="PF02687">
    <property type="entry name" value="FtsX"/>
    <property type="match status" value="1"/>
</dbReference>
<sequence length="947" mass="100524">MSSSAVRLLLAAKLRSHPGRFIAAGVAIAFATALLLAALIGRQALRDQTPRAAQTLLGPAEVHLAATDAVHPFVESGLIESLRADPRVSFVATAVTVRAVDLPGLESGELDTETFYSLGDGGMGGWIPGRRDAFVAWDDDKPRGPVASGRQLATGESDLIEIAVPSVIWGQSVGSWRLLESDTGVHAARVVGILPTDMAMVASPPGIRLTARQISASAALKLAGRSLPPSDARVYLQHAEDKVVFLADWRPRLRDRAGRLEFWDSTSLQEAALRGPAAESARLAVQSAVLLAGACVVCIALSVQGNAVRERAAQSSLLRCLGANRKILAMLVLAEAITMAAISVLGAVLLVWAAMAGLAAYLPMLRVPSMPDLASIAMAAGVTLLGVLAGAAWPAIAATRRLPGDFDVEQDDPERVARFANRSAITGVSIAALAAAMISATPAQSFTRAELLSWFGVPCLALTALLATPLIIRWTSRLLVRPVGVLTRTESLVLADHVAADGARSAGAVIAIAIGLGGFIWMLCWGASMLESFIIDPAIPRWLVSIHPYGLDRDEAMELLSKPEFEEYHPLTLVDTHLNKADIAIPTLVMGIDVERSLGREPGSLPFEFINGDRESAEAGLKRGDMCLVSAWYAASHRTRVGDRLSVATPSIDGRAERTYRVAGILELRGWRMATKLNKVRLHGDKHTAMLVLDANAVRRDFPVADVNYLLGDTLPIADGSPSRFRSDLSKDEAYARSRDDRIAIESVIAEAIDLKRPVEHRPDGETVVVVEERVVQVDGLDRTRASLRGDWGGAAVKRMGQAPLLVLGLSLLSVSGALVGAFQARSRELGVLRCCGLTRWGLARLTIAEALLLGAAAIPVSVLLGGVGAAMMLEVPASWATGLILPASSQRRPFLGLGCGQASPPPPWSVVSRPCGRRIGSVGQRRLRSSAPRGEVRLIQAGRSGL</sequence>
<reference evidence="9 10" key="1">
    <citation type="submission" date="2019-02" db="EMBL/GenBank/DDBJ databases">
        <title>Deep-cultivation of Planctomycetes and their phenomic and genomic characterization uncovers novel biology.</title>
        <authorList>
            <person name="Wiegand S."/>
            <person name="Jogler M."/>
            <person name="Boedeker C."/>
            <person name="Pinto D."/>
            <person name="Vollmers J."/>
            <person name="Rivas-Marin E."/>
            <person name="Kohn T."/>
            <person name="Peeters S.H."/>
            <person name="Heuer A."/>
            <person name="Rast P."/>
            <person name="Oberbeckmann S."/>
            <person name="Bunk B."/>
            <person name="Jeske O."/>
            <person name="Meyerdierks A."/>
            <person name="Storesund J.E."/>
            <person name="Kallscheuer N."/>
            <person name="Luecker S."/>
            <person name="Lage O.M."/>
            <person name="Pohl T."/>
            <person name="Merkel B.J."/>
            <person name="Hornburger P."/>
            <person name="Mueller R.-W."/>
            <person name="Bruemmer F."/>
            <person name="Labrenz M."/>
            <person name="Spormann A.M."/>
            <person name="Op den Camp H."/>
            <person name="Overmann J."/>
            <person name="Amann R."/>
            <person name="Jetten M.S.M."/>
            <person name="Mascher T."/>
            <person name="Medema M.H."/>
            <person name="Devos D.P."/>
            <person name="Kaster A.-K."/>
            <person name="Ovreas L."/>
            <person name="Rohde M."/>
            <person name="Galperin M.Y."/>
            <person name="Jogler C."/>
        </authorList>
    </citation>
    <scope>NUCLEOTIDE SEQUENCE [LARGE SCALE GENOMIC DNA]</scope>
    <source>
        <strain evidence="9 10">Spa11</strain>
    </source>
</reference>
<feature type="transmembrane region" description="Helical" evidence="7">
    <location>
        <begin position="373"/>
        <end position="398"/>
    </location>
</feature>
<evidence type="ECO:0000256" key="1">
    <source>
        <dbReference type="ARBA" id="ARBA00004651"/>
    </source>
</evidence>
<feature type="transmembrane region" description="Helical" evidence="7">
    <location>
        <begin position="451"/>
        <end position="472"/>
    </location>
</feature>
<evidence type="ECO:0000256" key="5">
    <source>
        <dbReference type="ARBA" id="ARBA00023136"/>
    </source>
</evidence>
<dbReference type="PANTHER" id="PTHR30572">
    <property type="entry name" value="MEMBRANE COMPONENT OF TRANSPORTER-RELATED"/>
    <property type="match status" value="1"/>
</dbReference>
<gene>
    <name evidence="9" type="ORF">Spa11_26930</name>
</gene>
<evidence type="ECO:0000256" key="7">
    <source>
        <dbReference type="SAM" id="Phobius"/>
    </source>
</evidence>
<comment type="similarity">
    <text evidence="6">Belongs to the ABC-4 integral membrane protein family.</text>
</comment>
<comment type="subcellular location">
    <subcellularLocation>
        <location evidence="1">Cell membrane</location>
        <topology evidence="1">Multi-pass membrane protein</topology>
    </subcellularLocation>
</comment>
<dbReference type="PANTHER" id="PTHR30572:SF4">
    <property type="entry name" value="ABC TRANSPORTER PERMEASE YTRF"/>
    <property type="match status" value="1"/>
</dbReference>
<keyword evidence="10" id="KW-1185">Reference proteome</keyword>
<dbReference type="Proteomes" id="UP000316426">
    <property type="component" value="Chromosome"/>
</dbReference>
<feature type="transmembrane region" description="Helical" evidence="7">
    <location>
        <begin position="21"/>
        <end position="41"/>
    </location>
</feature>
<protein>
    <submittedName>
        <fullName evidence="9">FtsX-like permease family protein</fullName>
    </submittedName>
</protein>
<feature type="transmembrane region" description="Helical" evidence="7">
    <location>
        <begin position="805"/>
        <end position="825"/>
    </location>
</feature>
<dbReference type="InterPro" id="IPR003838">
    <property type="entry name" value="ABC3_permease_C"/>
</dbReference>
<evidence type="ECO:0000256" key="4">
    <source>
        <dbReference type="ARBA" id="ARBA00022989"/>
    </source>
</evidence>
<dbReference type="AlphaFoldDB" id="A0A518K9M7"/>
<evidence type="ECO:0000256" key="6">
    <source>
        <dbReference type="ARBA" id="ARBA00038076"/>
    </source>
</evidence>
<dbReference type="GO" id="GO:0022857">
    <property type="term" value="F:transmembrane transporter activity"/>
    <property type="evidence" value="ECO:0007669"/>
    <property type="project" value="TreeGrafter"/>
</dbReference>
<feature type="transmembrane region" description="Helical" evidence="7">
    <location>
        <begin position="328"/>
        <end position="361"/>
    </location>
</feature>
<dbReference type="RefSeq" id="WP_145112934.1">
    <property type="nucleotide sequence ID" value="NZ_CP036349.1"/>
</dbReference>
<keyword evidence="3 7" id="KW-0812">Transmembrane</keyword>
<feature type="transmembrane region" description="Helical" evidence="7">
    <location>
        <begin position="508"/>
        <end position="530"/>
    </location>
</feature>
<feature type="transmembrane region" description="Helical" evidence="7">
    <location>
        <begin position="846"/>
        <end position="874"/>
    </location>
</feature>